<dbReference type="GO" id="GO:0005694">
    <property type="term" value="C:chromosome"/>
    <property type="evidence" value="ECO:0007669"/>
    <property type="project" value="UniProtKB-SubCell"/>
</dbReference>
<evidence type="ECO:0000256" key="6">
    <source>
        <dbReference type="ARBA" id="ARBA00022691"/>
    </source>
</evidence>
<evidence type="ECO:0000256" key="3">
    <source>
        <dbReference type="ARBA" id="ARBA00022454"/>
    </source>
</evidence>
<dbReference type="InterPro" id="IPR003616">
    <property type="entry name" value="Post-SET_dom"/>
</dbReference>
<proteinExistence type="predicted"/>
<feature type="domain" description="Pre-SET" evidence="10">
    <location>
        <begin position="59"/>
        <end position="129"/>
    </location>
</feature>
<evidence type="ECO:0000259" key="10">
    <source>
        <dbReference type="PROSITE" id="PS50867"/>
    </source>
</evidence>
<evidence type="ECO:0000313" key="13">
    <source>
        <dbReference type="Proteomes" id="UP001174909"/>
    </source>
</evidence>
<evidence type="ECO:0000256" key="8">
    <source>
        <dbReference type="SAM" id="MobiDB-lite"/>
    </source>
</evidence>
<evidence type="ECO:0000256" key="5">
    <source>
        <dbReference type="ARBA" id="ARBA00022679"/>
    </source>
</evidence>
<dbReference type="GO" id="GO:0008270">
    <property type="term" value="F:zinc ion binding"/>
    <property type="evidence" value="ECO:0007669"/>
    <property type="project" value="InterPro"/>
</dbReference>
<dbReference type="InterPro" id="IPR001214">
    <property type="entry name" value="SET_dom"/>
</dbReference>
<keyword evidence="6" id="KW-0949">S-adenosyl-L-methionine</keyword>
<feature type="compositionally biased region" description="Polar residues" evidence="8">
    <location>
        <begin position="328"/>
        <end position="344"/>
    </location>
</feature>
<dbReference type="GO" id="GO:0032259">
    <property type="term" value="P:methylation"/>
    <property type="evidence" value="ECO:0007669"/>
    <property type="project" value="UniProtKB-KW"/>
</dbReference>
<sequence length="462" mass="51773">MPSLQVPKSSSPTLRVTPEAIPITCVNSITSDPPEHFHYINHREIGPGVHIETDPGFLVSCSCADHCANRSTCHCWRLTMQEAQTISSNKQSVGYTHGRLKRPQHSAIYECNAHCSCGPRCRNRVVQRGVEHHLQVFRTEDRGWGLRTLRDIPAGSFICTYVGQIFPEHTLENQGGSVPTPISDEYFAELDYIEVMEHHKEGYEEEVVMPSDHETTMSSEDESFILDSIASSHTRDGGTGASGSDDDANSDSSSSLSFISLCSSTVISPIHSPLAPPHSEPHPPTDDTPSNFTMSVTTPILYGLSHPPIGHRSSDRTSPGPKNRPTHALQTAPTASSKRSSRLQNEQRIRSPQDYVVPISPHQQHGIRTRQHFREDFSYIIDAKERGNIGRYINHSCSPNMFVQNVFVDTHDLRFPWVAFFARNRIKALQELTWDYSYEVGSVERKVIYCRCKAPNCRGRLL</sequence>
<dbReference type="SUPFAM" id="SSF82199">
    <property type="entry name" value="SET domain"/>
    <property type="match status" value="1"/>
</dbReference>
<name>A0AA35RSR2_GEOBA</name>
<dbReference type="InterPro" id="IPR007728">
    <property type="entry name" value="Pre-SET_dom"/>
</dbReference>
<dbReference type="PANTHER" id="PTHR46024">
    <property type="entry name" value="HISTONE-LYSINE N-METHYLTRANSFERASE EGGLESS"/>
    <property type="match status" value="1"/>
</dbReference>
<dbReference type="InterPro" id="IPR046341">
    <property type="entry name" value="SET_dom_sf"/>
</dbReference>
<dbReference type="SMART" id="SM00317">
    <property type="entry name" value="SET"/>
    <property type="match status" value="1"/>
</dbReference>
<keyword evidence="13" id="KW-1185">Reference proteome</keyword>
<feature type="domain" description="Post-SET" evidence="11">
    <location>
        <begin position="446"/>
        <end position="462"/>
    </location>
</feature>
<feature type="domain" description="SET" evidence="9">
    <location>
        <begin position="132"/>
        <end position="437"/>
    </location>
</feature>
<dbReference type="GO" id="GO:0046974">
    <property type="term" value="F:histone H3K9 methyltransferase activity"/>
    <property type="evidence" value="ECO:0007669"/>
    <property type="project" value="TreeGrafter"/>
</dbReference>
<comment type="subcellular location">
    <subcellularLocation>
        <location evidence="2">Chromosome</location>
    </subcellularLocation>
    <subcellularLocation>
        <location evidence="1">Nucleus</location>
    </subcellularLocation>
</comment>
<dbReference type="Proteomes" id="UP001174909">
    <property type="component" value="Unassembled WGS sequence"/>
</dbReference>
<dbReference type="PROSITE" id="PS50868">
    <property type="entry name" value="POST_SET"/>
    <property type="match status" value="1"/>
</dbReference>
<evidence type="ECO:0000256" key="2">
    <source>
        <dbReference type="ARBA" id="ARBA00004286"/>
    </source>
</evidence>
<reference evidence="12" key="1">
    <citation type="submission" date="2023-03" db="EMBL/GenBank/DDBJ databases">
        <authorList>
            <person name="Steffen K."/>
            <person name="Cardenas P."/>
        </authorList>
    </citation>
    <scope>NUCLEOTIDE SEQUENCE</scope>
</reference>
<protein>
    <submittedName>
        <fullName evidence="12">Histone-lysine N-methyltransferase SETDB1-A</fullName>
    </submittedName>
</protein>
<keyword evidence="5" id="KW-0808">Transferase</keyword>
<evidence type="ECO:0000259" key="9">
    <source>
        <dbReference type="PROSITE" id="PS50280"/>
    </source>
</evidence>
<evidence type="ECO:0000256" key="7">
    <source>
        <dbReference type="ARBA" id="ARBA00023242"/>
    </source>
</evidence>
<gene>
    <name evidence="12" type="ORF">GBAR_LOCUS9934</name>
</gene>
<dbReference type="PROSITE" id="PS50280">
    <property type="entry name" value="SET"/>
    <property type="match status" value="1"/>
</dbReference>
<feature type="region of interest" description="Disordered" evidence="8">
    <location>
        <begin position="271"/>
        <end position="354"/>
    </location>
</feature>
<dbReference type="AlphaFoldDB" id="A0AA35RSR2"/>
<dbReference type="Pfam" id="PF00856">
    <property type="entry name" value="SET"/>
    <property type="match status" value="1"/>
</dbReference>
<organism evidence="12 13">
    <name type="scientific">Geodia barretti</name>
    <name type="common">Barrett's horny sponge</name>
    <dbReference type="NCBI Taxonomy" id="519541"/>
    <lineage>
        <taxon>Eukaryota</taxon>
        <taxon>Metazoa</taxon>
        <taxon>Porifera</taxon>
        <taxon>Demospongiae</taxon>
        <taxon>Heteroscleromorpha</taxon>
        <taxon>Tetractinellida</taxon>
        <taxon>Astrophorina</taxon>
        <taxon>Geodiidae</taxon>
        <taxon>Geodia</taxon>
    </lineage>
</organism>
<dbReference type="EMBL" id="CASHTH010001502">
    <property type="protein sequence ID" value="CAI8016158.1"/>
    <property type="molecule type" value="Genomic_DNA"/>
</dbReference>
<dbReference type="GO" id="GO:0070828">
    <property type="term" value="P:heterochromatin organization"/>
    <property type="evidence" value="ECO:0007669"/>
    <property type="project" value="TreeGrafter"/>
</dbReference>
<comment type="caution">
    <text evidence="12">The sequence shown here is derived from an EMBL/GenBank/DDBJ whole genome shotgun (WGS) entry which is preliminary data.</text>
</comment>
<feature type="region of interest" description="Disordered" evidence="8">
    <location>
        <begin position="231"/>
        <end position="255"/>
    </location>
</feature>
<keyword evidence="3" id="KW-0158">Chromosome</keyword>
<dbReference type="SMART" id="SM00468">
    <property type="entry name" value="PreSET"/>
    <property type="match status" value="1"/>
</dbReference>
<evidence type="ECO:0000313" key="12">
    <source>
        <dbReference type="EMBL" id="CAI8016158.1"/>
    </source>
</evidence>
<keyword evidence="7" id="KW-0539">Nucleus</keyword>
<dbReference type="Pfam" id="PF05033">
    <property type="entry name" value="Pre-SET"/>
    <property type="match status" value="1"/>
</dbReference>
<evidence type="ECO:0000256" key="4">
    <source>
        <dbReference type="ARBA" id="ARBA00022603"/>
    </source>
</evidence>
<evidence type="ECO:0000259" key="11">
    <source>
        <dbReference type="PROSITE" id="PS50868"/>
    </source>
</evidence>
<dbReference type="PANTHER" id="PTHR46024:SF1">
    <property type="entry name" value="HISTONE-LYSINE N-METHYLTRANSFERASE EGGLESS"/>
    <property type="match status" value="1"/>
</dbReference>
<dbReference type="Gene3D" id="2.170.270.10">
    <property type="entry name" value="SET domain"/>
    <property type="match status" value="2"/>
</dbReference>
<dbReference type="GO" id="GO:0010629">
    <property type="term" value="P:negative regulation of gene expression"/>
    <property type="evidence" value="ECO:0007669"/>
    <property type="project" value="TreeGrafter"/>
</dbReference>
<accession>A0AA35RSR2</accession>
<evidence type="ECO:0000256" key="1">
    <source>
        <dbReference type="ARBA" id="ARBA00004123"/>
    </source>
</evidence>
<keyword evidence="4" id="KW-0489">Methyltransferase</keyword>
<dbReference type="InterPro" id="IPR051516">
    <property type="entry name" value="SETDB_methyltransferase"/>
</dbReference>
<dbReference type="GO" id="GO:0005634">
    <property type="term" value="C:nucleus"/>
    <property type="evidence" value="ECO:0007669"/>
    <property type="project" value="UniProtKB-SubCell"/>
</dbReference>
<dbReference type="PROSITE" id="PS50867">
    <property type="entry name" value="PRE_SET"/>
    <property type="match status" value="1"/>
</dbReference>